<reference evidence="1" key="2">
    <citation type="submission" date="2023-05" db="EMBL/GenBank/DDBJ databases">
        <authorList>
            <person name="Fouks B."/>
        </authorList>
    </citation>
    <scope>NUCLEOTIDE SEQUENCE</scope>
    <source>
        <strain evidence="1">Stay&amp;Tobe</strain>
        <tissue evidence="1">Testes</tissue>
    </source>
</reference>
<dbReference type="Proteomes" id="UP001233999">
    <property type="component" value="Unassembled WGS sequence"/>
</dbReference>
<feature type="non-terminal residue" evidence="1">
    <location>
        <position position="50"/>
    </location>
</feature>
<feature type="non-terminal residue" evidence="1">
    <location>
        <position position="1"/>
    </location>
</feature>
<evidence type="ECO:0000313" key="1">
    <source>
        <dbReference type="EMBL" id="KAJ9581989.1"/>
    </source>
</evidence>
<reference evidence="1" key="1">
    <citation type="journal article" date="2023" name="IScience">
        <title>Live-bearing cockroach genome reveals convergent evolutionary mechanisms linked to viviparity in insects and beyond.</title>
        <authorList>
            <person name="Fouks B."/>
            <person name="Harrison M.C."/>
            <person name="Mikhailova A.A."/>
            <person name="Marchal E."/>
            <person name="English S."/>
            <person name="Carruthers M."/>
            <person name="Jennings E.C."/>
            <person name="Chiamaka E.L."/>
            <person name="Frigard R.A."/>
            <person name="Pippel M."/>
            <person name="Attardo G.M."/>
            <person name="Benoit J.B."/>
            <person name="Bornberg-Bauer E."/>
            <person name="Tobe S.S."/>
        </authorList>
    </citation>
    <scope>NUCLEOTIDE SEQUENCE</scope>
    <source>
        <strain evidence="1">Stay&amp;Tobe</strain>
    </source>
</reference>
<name>A0AAD7ZJR3_DIPPU</name>
<protein>
    <submittedName>
        <fullName evidence="1">Uncharacterized protein</fullName>
    </submittedName>
</protein>
<accession>A0AAD7ZJR3</accession>
<sequence>IILLKQFVIDLISQHTVFMLVHLSVYIEVNTLYIECDMMIRNLFLSSTVC</sequence>
<dbReference type="EMBL" id="JASPKZ010007832">
    <property type="protein sequence ID" value="KAJ9581989.1"/>
    <property type="molecule type" value="Genomic_DNA"/>
</dbReference>
<dbReference type="AlphaFoldDB" id="A0AAD7ZJR3"/>
<keyword evidence="2" id="KW-1185">Reference proteome</keyword>
<organism evidence="1 2">
    <name type="scientific">Diploptera punctata</name>
    <name type="common">Pacific beetle cockroach</name>
    <dbReference type="NCBI Taxonomy" id="6984"/>
    <lineage>
        <taxon>Eukaryota</taxon>
        <taxon>Metazoa</taxon>
        <taxon>Ecdysozoa</taxon>
        <taxon>Arthropoda</taxon>
        <taxon>Hexapoda</taxon>
        <taxon>Insecta</taxon>
        <taxon>Pterygota</taxon>
        <taxon>Neoptera</taxon>
        <taxon>Polyneoptera</taxon>
        <taxon>Dictyoptera</taxon>
        <taxon>Blattodea</taxon>
        <taxon>Blaberoidea</taxon>
        <taxon>Blaberidae</taxon>
        <taxon>Diplopterinae</taxon>
        <taxon>Diploptera</taxon>
    </lineage>
</organism>
<gene>
    <name evidence="1" type="ORF">L9F63_003679</name>
</gene>
<evidence type="ECO:0000313" key="2">
    <source>
        <dbReference type="Proteomes" id="UP001233999"/>
    </source>
</evidence>
<comment type="caution">
    <text evidence="1">The sequence shown here is derived from an EMBL/GenBank/DDBJ whole genome shotgun (WGS) entry which is preliminary data.</text>
</comment>
<proteinExistence type="predicted"/>